<dbReference type="EMBL" id="CP038462">
    <property type="protein sequence ID" value="QCC76495.1"/>
    <property type="molecule type" value="Genomic_DNA"/>
</dbReference>
<dbReference type="Proteomes" id="UP000630594">
    <property type="component" value="Unassembled WGS sequence"/>
</dbReference>
<evidence type="ECO:0000313" key="5">
    <source>
        <dbReference type="Proteomes" id="UP000297025"/>
    </source>
</evidence>
<proteinExistence type="inferred from homology"/>
<evidence type="ECO:0000313" key="6">
    <source>
        <dbReference type="Proteomes" id="UP000630594"/>
    </source>
</evidence>
<dbReference type="RefSeq" id="WP_135831544.1">
    <property type="nucleotide sequence ID" value="NZ_BMCK01000001.1"/>
</dbReference>
<dbReference type="OrthoDB" id="3208554at2"/>
<accession>A0A4P7UB31</accession>
<reference evidence="3" key="5">
    <citation type="submission" date="2024-05" db="EMBL/GenBank/DDBJ databases">
        <authorList>
            <person name="Sun Q."/>
            <person name="Sedlacek I."/>
        </authorList>
    </citation>
    <scope>NUCLEOTIDE SEQUENCE</scope>
    <source>
        <strain evidence="3">CCM 7403</strain>
    </source>
</reference>
<dbReference type="SUPFAM" id="SSF51735">
    <property type="entry name" value="NAD(P)-binding Rossmann-fold domains"/>
    <property type="match status" value="1"/>
</dbReference>
<dbReference type="PANTHER" id="PTHR42760:SF133">
    <property type="entry name" value="3-OXOACYL-[ACYL-CARRIER-PROTEIN] REDUCTASE"/>
    <property type="match status" value="1"/>
</dbReference>
<dbReference type="EMBL" id="BMCK01000001">
    <property type="protein sequence ID" value="GGD06148.1"/>
    <property type="molecule type" value="Genomic_DNA"/>
</dbReference>
<reference evidence="4 5" key="1">
    <citation type="journal article" date="2008" name="Int. J. Syst. Evol. Microbiol.">
        <title>Nocardioides daphniae sp. nov., isolated from Daphnia cucullata (Crustacea: Cladocera).</title>
        <authorList>
            <person name="Toth E.M."/>
            <person name="Keki Z."/>
            <person name="Homonnay Z.G."/>
            <person name="Borsodi A.K."/>
            <person name="Marialigeti K."/>
            <person name="Schumann P."/>
        </authorList>
    </citation>
    <scope>NUCLEOTIDE SEQUENCE [LARGE SCALE GENOMIC DNA]</scope>
    <source>
        <strain evidence="4 5">JCM 16608</strain>
    </source>
</reference>
<dbReference type="Pfam" id="PF13561">
    <property type="entry name" value="adh_short_C2"/>
    <property type="match status" value="1"/>
</dbReference>
<comment type="similarity">
    <text evidence="1">Belongs to the short-chain dehydrogenases/reductases (SDR) family.</text>
</comment>
<dbReference type="PRINTS" id="PR00081">
    <property type="entry name" value="GDHRDH"/>
</dbReference>
<dbReference type="GO" id="GO:0016616">
    <property type="term" value="F:oxidoreductase activity, acting on the CH-OH group of donors, NAD or NADP as acceptor"/>
    <property type="evidence" value="ECO:0007669"/>
    <property type="project" value="TreeGrafter"/>
</dbReference>
<dbReference type="KEGG" id="ndp:E2C04_03380"/>
<evidence type="ECO:0000256" key="2">
    <source>
        <dbReference type="ARBA" id="ARBA00023002"/>
    </source>
</evidence>
<evidence type="ECO:0000313" key="4">
    <source>
        <dbReference type="EMBL" id="QCC76495.1"/>
    </source>
</evidence>
<dbReference type="AlphaFoldDB" id="A0A4P7UB31"/>
<evidence type="ECO:0000256" key="1">
    <source>
        <dbReference type="ARBA" id="ARBA00006484"/>
    </source>
</evidence>
<dbReference type="PANTHER" id="PTHR42760">
    <property type="entry name" value="SHORT-CHAIN DEHYDROGENASES/REDUCTASES FAMILY MEMBER"/>
    <property type="match status" value="1"/>
</dbReference>
<keyword evidence="6" id="KW-1185">Reference proteome</keyword>
<dbReference type="Gene3D" id="3.40.50.720">
    <property type="entry name" value="NAD(P)-binding Rossmann-like Domain"/>
    <property type="match status" value="1"/>
</dbReference>
<dbReference type="InterPro" id="IPR002347">
    <property type="entry name" value="SDR_fam"/>
</dbReference>
<dbReference type="InterPro" id="IPR036291">
    <property type="entry name" value="NAD(P)-bd_dom_sf"/>
</dbReference>
<name>A0A4P7UB31_9ACTN</name>
<evidence type="ECO:0000313" key="3">
    <source>
        <dbReference type="EMBL" id="GGD06148.1"/>
    </source>
</evidence>
<reference evidence="4" key="4">
    <citation type="submission" date="2019-03" db="EMBL/GenBank/DDBJ databases">
        <authorList>
            <person name="Huang Y."/>
        </authorList>
    </citation>
    <scope>NUCLEOTIDE SEQUENCE</scope>
    <source>
        <strain evidence="4">JCM 16608</strain>
    </source>
</reference>
<reference evidence="3" key="2">
    <citation type="journal article" date="2014" name="Int. J. Syst. Evol. Microbiol.">
        <title>Complete genome of a new Firmicutes species belonging to the dominant human colonic microbiota ('Ruminococcus bicirculans') reveals two chromosomes and a selective capacity to utilize plant glucans.</title>
        <authorList>
            <consortium name="NISC Comparative Sequencing Program"/>
            <person name="Wegmann U."/>
            <person name="Louis P."/>
            <person name="Goesmann A."/>
            <person name="Henrissat B."/>
            <person name="Duncan S.H."/>
            <person name="Flint H.J."/>
        </authorList>
    </citation>
    <scope>NUCLEOTIDE SEQUENCE</scope>
    <source>
        <strain evidence="3">CCM 7403</strain>
    </source>
</reference>
<dbReference type="Proteomes" id="UP000297025">
    <property type="component" value="Chromosome"/>
</dbReference>
<reference evidence="6" key="3">
    <citation type="journal article" date="2019" name="Int. J. Syst. Evol. Microbiol.">
        <title>The Global Catalogue of Microorganisms (GCM) 10K type strain sequencing project: providing services to taxonomists for standard genome sequencing and annotation.</title>
        <authorList>
            <consortium name="The Broad Institute Genomics Platform"/>
            <consortium name="The Broad Institute Genome Sequencing Center for Infectious Disease"/>
            <person name="Wu L."/>
            <person name="Ma J."/>
        </authorList>
    </citation>
    <scope>NUCLEOTIDE SEQUENCE [LARGE SCALE GENOMIC DNA]</scope>
    <source>
        <strain evidence="6">CCM 7403</strain>
    </source>
</reference>
<gene>
    <name evidence="4" type="ORF">E2C04_03380</name>
    <name evidence="3" type="ORF">GCM10007231_01080</name>
</gene>
<dbReference type="CDD" id="cd05233">
    <property type="entry name" value="SDR_c"/>
    <property type="match status" value="1"/>
</dbReference>
<sequence>MDLGLQGAGALVTGGNRGIGRATAAALAAEGAEVVLLGRDEVSLEAAVAETGAVGHVVADTTDDAAVRSAVAAAVAMLDRLDVVVNCAAPRAAAGAPTGLDDLDETDVLSHVDTKVLGYLRVVRAAAPHLRERGGQVVNISGTNARVTGNVGGSIRNIGVVALTKNLADELGPDGVSVVCVHPGLTVTERNAGDAAYAEQAAASNALGVAQTAADVAALVTFLASPLGRVANGAVVTADGGRPGHIWA</sequence>
<protein>
    <submittedName>
        <fullName evidence="4">SDR family oxidoreductase</fullName>
    </submittedName>
    <submittedName>
        <fullName evidence="3">Short-chain dehydrogenase</fullName>
    </submittedName>
</protein>
<organism evidence="4 5">
    <name type="scientific">Nocardioides daphniae</name>
    <dbReference type="NCBI Taxonomy" id="402297"/>
    <lineage>
        <taxon>Bacteria</taxon>
        <taxon>Bacillati</taxon>
        <taxon>Actinomycetota</taxon>
        <taxon>Actinomycetes</taxon>
        <taxon>Propionibacteriales</taxon>
        <taxon>Nocardioidaceae</taxon>
        <taxon>Nocardioides</taxon>
    </lineage>
</organism>
<keyword evidence="2" id="KW-0560">Oxidoreductase</keyword>